<dbReference type="PROSITE" id="PS51005">
    <property type="entry name" value="NAC"/>
    <property type="match status" value="1"/>
</dbReference>
<dbReference type="PANTHER" id="PTHR31744">
    <property type="entry name" value="PROTEIN CUP-SHAPED COTYLEDON 2-RELATED"/>
    <property type="match status" value="1"/>
</dbReference>
<keyword evidence="7" id="KW-1185">Reference proteome</keyword>
<keyword evidence="2" id="KW-0238">DNA-binding</keyword>
<dbReference type="Gene3D" id="2.170.150.80">
    <property type="entry name" value="NAC domain"/>
    <property type="match status" value="1"/>
</dbReference>
<accession>A0A7I8K076</accession>
<dbReference type="GO" id="GO:0005634">
    <property type="term" value="C:nucleus"/>
    <property type="evidence" value="ECO:0007669"/>
    <property type="project" value="UniProtKB-ARBA"/>
</dbReference>
<sequence length="353" mass="39548">MGDNLMDLPPGFRFHPTDEEIITHYLRKKVVNKTFSSIAIGEADLNRCEPWNLPSKAKMGEKEWYFFCKRDKKYPTGTRTNRATESGYWKATGKDKEIFYRGKSSLVGMKKTLVFYLGRAPKGQKTNWVMHEYRLEGKFSGYDPPGTSNDEWVICRVFHKSTGPKTRPSPELERTDSFGALLSSADDRFTYNGDGMAVKASSTAMLNPSYLASTMPMEYPRDPQRSFFTNNNGELCSGFPSQEAILYPQGAVGLPGQLSPSSANAGYMHQDRNLGFPSQTTATAFRSHTKVEQYSNPSFVSVSQDTGLSTDMNTEISSVISTRDVGVSRSYNDPDYPSSSATPADDYISFWEY</sequence>
<evidence type="ECO:0000313" key="7">
    <source>
        <dbReference type="Proteomes" id="UP000663760"/>
    </source>
</evidence>
<dbReference type="GO" id="GO:0006355">
    <property type="term" value="P:regulation of DNA-templated transcription"/>
    <property type="evidence" value="ECO:0007669"/>
    <property type="project" value="InterPro"/>
</dbReference>
<dbReference type="OrthoDB" id="1424968at2759"/>
<proteinExistence type="predicted"/>
<dbReference type="InterPro" id="IPR003441">
    <property type="entry name" value="NAC-dom"/>
</dbReference>
<evidence type="ECO:0000256" key="4">
    <source>
        <dbReference type="ARBA" id="ARBA00023242"/>
    </source>
</evidence>
<evidence type="ECO:0000256" key="3">
    <source>
        <dbReference type="ARBA" id="ARBA00023163"/>
    </source>
</evidence>
<evidence type="ECO:0000313" key="6">
    <source>
        <dbReference type="EMBL" id="CAA7389127.1"/>
    </source>
</evidence>
<dbReference type="AlphaFoldDB" id="A0A7I8K076"/>
<dbReference type="PANTHER" id="PTHR31744:SF92">
    <property type="entry name" value="NAC DOMAIN-CONTAINING PROTEIN 87"/>
    <property type="match status" value="1"/>
</dbReference>
<evidence type="ECO:0000256" key="2">
    <source>
        <dbReference type="ARBA" id="ARBA00023125"/>
    </source>
</evidence>
<reference evidence="6" key="1">
    <citation type="submission" date="2020-02" db="EMBL/GenBank/DDBJ databases">
        <authorList>
            <person name="Scholz U."/>
            <person name="Mascher M."/>
            <person name="Fiebig A."/>
        </authorList>
    </citation>
    <scope>NUCLEOTIDE SEQUENCE</scope>
</reference>
<keyword evidence="4" id="KW-0539">Nucleus</keyword>
<evidence type="ECO:0000259" key="5">
    <source>
        <dbReference type="PROSITE" id="PS51005"/>
    </source>
</evidence>
<dbReference type="SUPFAM" id="SSF101941">
    <property type="entry name" value="NAC domain"/>
    <property type="match status" value="1"/>
</dbReference>
<dbReference type="Proteomes" id="UP000663760">
    <property type="component" value="Chromosome 1"/>
</dbReference>
<keyword evidence="3" id="KW-0804">Transcription</keyword>
<dbReference type="Pfam" id="PF02365">
    <property type="entry name" value="NAM"/>
    <property type="match status" value="1"/>
</dbReference>
<keyword evidence="1" id="KW-0805">Transcription regulation</keyword>
<dbReference type="GO" id="GO:0003677">
    <property type="term" value="F:DNA binding"/>
    <property type="evidence" value="ECO:0007669"/>
    <property type="project" value="UniProtKB-KW"/>
</dbReference>
<evidence type="ECO:0000256" key="1">
    <source>
        <dbReference type="ARBA" id="ARBA00023015"/>
    </source>
</evidence>
<protein>
    <recommendedName>
        <fullName evidence="5">NAC domain-containing protein</fullName>
    </recommendedName>
</protein>
<dbReference type="EMBL" id="LR746264">
    <property type="protein sequence ID" value="CAA7389127.1"/>
    <property type="molecule type" value="Genomic_DNA"/>
</dbReference>
<gene>
    <name evidence="6" type="ORF">SI8410_01001234</name>
</gene>
<dbReference type="InterPro" id="IPR036093">
    <property type="entry name" value="NAC_dom_sf"/>
</dbReference>
<dbReference type="FunFam" id="2.170.150.80:FF:000006">
    <property type="entry name" value="NAC domain-containing protein 100-like"/>
    <property type="match status" value="1"/>
</dbReference>
<organism evidence="6 7">
    <name type="scientific">Spirodela intermedia</name>
    <name type="common">Intermediate duckweed</name>
    <dbReference type="NCBI Taxonomy" id="51605"/>
    <lineage>
        <taxon>Eukaryota</taxon>
        <taxon>Viridiplantae</taxon>
        <taxon>Streptophyta</taxon>
        <taxon>Embryophyta</taxon>
        <taxon>Tracheophyta</taxon>
        <taxon>Spermatophyta</taxon>
        <taxon>Magnoliopsida</taxon>
        <taxon>Liliopsida</taxon>
        <taxon>Araceae</taxon>
        <taxon>Lemnoideae</taxon>
        <taxon>Spirodela</taxon>
    </lineage>
</organism>
<name>A0A7I8K076_SPIIN</name>
<feature type="domain" description="NAC" evidence="5">
    <location>
        <begin position="8"/>
        <end position="160"/>
    </location>
</feature>